<organism evidence="1 2">
    <name type="scientific">Ceratodon purpureus</name>
    <name type="common">Fire moss</name>
    <name type="synonym">Dicranum purpureum</name>
    <dbReference type="NCBI Taxonomy" id="3225"/>
    <lineage>
        <taxon>Eukaryota</taxon>
        <taxon>Viridiplantae</taxon>
        <taxon>Streptophyta</taxon>
        <taxon>Embryophyta</taxon>
        <taxon>Bryophyta</taxon>
        <taxon>Bryophytina</taxon>
        <taxon>Bryopsida</taxon>
        <taxon>Dicranidae</taxon>
        <taxon>Pseudoditrichales</taxon>
        <taxon>Ditrichaceae</taxon>
        <taxon>Ceratodon</taxon>
    </lineage>
</organism>
<accession>A0A8T0HUM3</accession>
<evidence type="ECO:0000313" key="1">
    <source>
        <dbReference type="EMBL" id="KAG0574497.1"/>
    </source>
</evidence>
<sequence>METDNQRETFRELHSIHGRYFEVQFSLGDPVFQLVIPADFRRWFRWPGLEHCTLLTSLFSPRE</sequence>
<keyword evidence="2" id="KW-1185">Reference proteome</keyword>
<dbReference type="AlphaFoldDB" id="A0A8T0HUM3"/>
<comment type="caution">
    <text evidence="1">The sequence shown here is derived from an EMBL/GenBank/DDBJ whole genome shotgun (WGS) entry which is preliminary data.</text>
</comment>
<proteinExistence type="predicted"/>
<evidence type="ECO:0000313" key="2">
    <source>
        <dbReference type="Proteomes" id="UP000822688"/>
    </source>
</evidence>
<protein>
    <submittedName>
        <fullName evidence="1">Uncharacterized protein</fullName>
    </submittedName>
</protein>
<dbReference type="EMBL" id="CM026426">
    <property type="protein sequence ID" value="KAG0574497.1"/>
    <property type="molecule type" value="Genomic_DNA"/>
</dbReference>
<name>A0A8T0HUM3_CERPU</name>
<reference evidence="1" key="1">
    <citation type="submission" date="2020-06" db="EMBL/GenBank/DDBJ databases">
        <title>WGS assembly of Ceratodon purpureus strain R40.</title>
        <authorList>
            <person name="Carey S.B."/>
            <person name="Jenkins J."/>
            <person name="Shu S."/>
            <person name="Lovell J.T."/>
            <person name="Sreedasyam A."/>
            <person name="Maumus F."/>
            <person name="Tiley G.P."/>
            <person name="Fernandez-Pozo N."/>
            <person name="Barry K."/>
            <person name="Chen C."/>
            <person name="Wang M."/>
            <person name="Lipzen A."/>
            <person name="Daum C."/>
            <person name="Saski C.A."/>
            <person name="Payton A.C."/>
            <person name="Mcbreen J.C."/>
            <person name="Conrad R.E."/>
            <person name="Kollar L.M."/>
            <person name="Olsson S."/>
            <person name="Huttunen S."/>
            <person name="Landis J.B."/>
            <person name="Wickett N.J."/>
            <person name="Johnson M.G."/>
            <person name="Rensing S.A."/>
            <person name="Grimwood J."/>
            <person name="Schmutz J."/>
            <person name="Mcdaniel S.F."/>
        </authorList>
    </citation>
    <scope>NUCLEOTIDE SEQUENCE</scope>
    <source>
        <strain evidence="1">R40</strain>
    </source>
</reference>
<dbReference type="Proteomes" id="UP000822688">
    <property type="component" value="Chromosome V"/>
</dbReference>
<gene>
    <name evidence="1" type="ORF">KC19_VG266300</name>
</gene>